<name>A0A2P2ITI1_RHIMU</name>
<reference evidence="1" key="1">
    <citation type="submission" date="2018-02" db="EMBL/GenBank/DDBJ databases">
        <title>Rhizophora mucronata_Transcriptome.</title>
        <authorList>
            <person name="Meera S.P."/>
            <person name="Sreeshan A."/>
            <person name="Augustine A."/>
        </authorList>
    </citation>
    <scope>NUCLEOTIDE SEQUENCE</scope>
    <source>
        <tissue evidence="1">Leaf</tissue>
    </source>
</reference>
<sequence>MKHVNQCSQHHLSLGHEISLLHAKRTGLEN</sequence>
<organism evidence="1">
    <name type="scientific">Rhizophora mucronata</name>
    <name type="common">Asiatic mangrove</name>
    <dbReference type="NCBI Taxonomy" id="61149"/>
    <lineage>
        <taxon>Eukaryota</taxon>
        <taxon>Viridiplantae</taxon>
        <taxon>Streptophyta</taxon>
        <taxon>Embryophyta</taxon>
        <taxon>Tracheophyta</taxon>
        <taxon>Spermatophyta</taxon>
        <taxon>Magnoliopsida</taxon>
        <taxon>eudicotyledons</taxon>
        <taxon>Gunneridae</taxon>
        <taxon>Pentapetalae</taxon>
        <taxon>rosids</taxon>
        <taxon>fabids</taxon>
        <taxon>Malpighiales</taxon>
        <taxon>Rhizophoraceae</taxon>
        <taxon>Rhizophora</taxon>
    </lineage>
</organism>
<dbReference type="AlphaFoldDB" id="A0A2P2ITI1"/>
<evidence type="ECO:0000313" key="1">
    <source>
        <dbReference type="EMBL" id="MBW84508.1"/>
    </source>
</evidence>
<protein>
    <submittedName>
        <fullName evidence="1">Uncharacterized protein MANES_06G054100</fullName>
    </submittedName>
</protein>
<accession>A0A2P2ITI1</accession>
<proteinExistence type="predicted"/>
<dbReference type="EMBL" id="GGEC01004025">
    <property type="protein sequence ID" value="MBW84508.1"/>
    <property type="molecule type" value="Transcribed_RNA"/>
</dbReference>